<dbReference type="SUPFAM" id="SSF52540">
    <property type="entry name" value="P-loop containing nucleoside triphosphate hydrolases"/>
    <property type="match status" value="1"/>
</dbReference>
<keyword evidence="1" id="KW-0234">DNA repair</keyword>
<evidence type="ECO:0000313" key="4">
    <source>
        <dbReference type="Proteomes" id="UP000053424"/>
    </source>
</evidence>
<evidence type="ECO:0000256" key="1">
    <source>
        <dbReference type="RuleBase" id="RU363044"/>
    </source>
</evidence>
<dbReference type="Proteomes" id="UP000053424">
    <property type="component" value="Unassembled WGS sequence"/>
</dbReference>
<protein>
    <recommendedName>
        <fullName evidence="1">ATP-dependent DNA helicase</fullName>
        <ecNumber evidence="1">5.6.2.3</ecNumber>
    </recommendedName>
</protein>
<comment type="catalytic activity">
    <reaction evidence="1">
        <text>ATP + H2O = ADP + phosphate + H(+)</text>
        <dbReference type="Rhea" id="RHEA:13065"/>
        <dbReference type="ChEBI" id="CHEBI:15377"/>
        <dbReference type="ChEBI" id="CHEBI:15378"/>
        <dbReference type="ChEBI" id="CHEBI:30616"/>
        <dbReference type="ChEBI" id="CHEBI:43474"/>
        <dbReference type="ChEBI" id="CHEBI:456216"/>
        <dbReference type="EC" id="5.6.2.3"/>
    </reaction>
</comment>
<reference evidence="4" key="2">
    <citation type="submission" date="2015-01" db="EMBL/GenBank/DDBJ databases">
        <title>Evolutionary Origins and Diversification of the Mycorrhizal Mutualists.</title>
        <authorList>
            <consortium name="DOE Joint Genome Institute"/>
            <consortium name="Mycorrhizal Genomics Consortium"/>
            <person name="Kohler A."/>
            <person name="Kuo A."/>
            <person name="Nagy L.G."/>
            <person name="Floudas D."/>
            <person name="Copeland A."/>
            <person name="Barry K.W."/>
            <person name="Cichocki N."/>
            <person name="Veneault-Fourrey C."/>
            <person name="LaButti K."/>
            <person name="Lindquist E.A."/>
            <person name="Lipzen A."/>
            <person name="Lundell T."/>
            <person name="Morin E."/>
            <person name="Murat C."/>
            <person name="Riley R."/>
            <person name="Ohm R."/>
            <person name="Sun H."/>
            <person name="Tunlid A."/>
            <person name="Henrissat B."/>
            <person name="Grigoriev I.V."/>
            <person name="Hibbett D.S."/>
            <person name="Martin F."/>
        </authorList>
    </citation>
    <scope>NUCLEOTIDE SEQUENCE [LARGE SCALE GENOMIC DNA]</scope>
    <source>
        <strain evidence="4">h7</strain>
    </source>
</reference>
<organism evidence="3 4">
    <name type="scientific">Hebeloma cylindrosporum</name>
    <dbReference type="NCBI Taxonomy" id="76867"/>
    <lineage>
        <taxon>Eukaryota</taxon>
        <taxon>Fungi</taxon>
        <taxon>Dikarya</taxon>
        <taxon>Basidiomycota</taxon>
        <taxon>Agaricomycotina</taxon>
        <taxon>Agaricomycetes</taxon>
        <taxon>Agaricomycetidae</taxon>
        <taxon>Agaricales</taxon>
        <taxon>Agaricineae</taxon>
        <taxon>Hymenogastraceae</taxon>
        <taxon>Hebeloma</taxon>
    </lineage>
</organism>
<keyword evidence="1" id="KW-0347">Helicase</keyword>
<dbReference type="PANTHER" id="PTHR47642">
    <property type="entry name" value="ATP-DEPENDENT DNA HELICASE"/>
    <property type="match status" value="1"/>
</dbReference>
<keyword evidence="1" id="KW-0233">DNA recombination</keyword>
<dbReference type="GO" id="GO:0043139">
    <property type="term" value="F:5'-3' DNA helicase activity"/>
    <property type="evidence" value="ECO:0007669"/>
    <property type="project" value="UniProtKB-EC"/>
</dbReference>
<dbReference type="InterPro" id="IPR051055">
    <property type="entry name" value="PIF1_helicase"/>
</dbReference>
<dbReference type="InterPro" id="IPR027417">
    <property type="entry name" value="P-loop_NTPase"/>
</dbReference>
<keyword evidence="1" id="KW-0378">Hydrolase</keyword>
<keyword evidence="1" id="KW-0067">ATP-binding</keyword>
<keyword evidence="4" id="KW-1185">Reference proteome</keyword>
<comment type="cofactor">
    <cofactor evidence="1">
        <name>Mg(2+)</name>
        <dbReference type="ChEBI" id="CHEBI:18420"/>
    </cofactor>
</comment>
<feature type="domain" description="DNA helicase Pif1-like DEAD-box helicase" evidence="2">
    <location>
        <begin position="40"/>
        <end position="173"/>
    </location>
</feature>
<dbReference type="EC" id="5.6.2.3" evidence="1"/>
<accession>A0A0C2X9L5</accession>
<feature type="non-terminal residue" evidence="3">
    <location>
        <position position="173"/>
    </location>
</feature>
<feature type="non-terminal residue" evidence="3">
    <location>
        <position position="1"/>
    </location>
</feature>
<dbReference type="GO" id="GO:0006310">
    <property type="term" value="P:DNA recombination"/>
    <property type="evidence" value="ECO:0007669"/>
    <property type="project" value="UniProtKB-KW"/>
</dbReference>
<comment type="similarity">
    <text evidence="1">Belongs to the helicase family.</text>
</comment>
<dbReference type="GO" id="GO:0006281">
    <property type="term" value="P:DNA repair"/>
    <property type="evidence" value="ECO:0007669"/>
    <property type="project" value="UniProtKB-KW"/>
</dbReference>
<dbReference type="OrthoDB" id="432234at2759"/>
<sequence>PFVQSQENVVKIVDKTYLERRFFHPDCQFQIEDSIAKYELNEVQERSFRIVANHAISPCSEQLKMYIGGVGGTGKSQVLKALSHFFAVRNESHRFVVVAPTGSAAALLRGSTYHYMFGINDYAGESNLSNIRGRLAGVDYVFLDEVSMLSARDLYKISVQLCKVLNISDVPFG</sequence>
<proteinExistence type="inferred from homology"/>
<reference evidence="3 4" key="1">
    <citation type="submission" date="2014-04" db="EMBL/GenBank/DDBJ databases">
        <authorList>
            <consortium name="DOE Joint Genome Institute"/>
            <person name="Kuo A."/>
            <person name="Gay G."/>
            <person name="Dore J."/>
            <person name="Kohler A."/>
            <person name="Nagy L.G."/>
            <person name="Floudas D."/>
            <person name="Copeland A."/>
            <person name="Barry K.W."/>
            <person name="Cichocki N."/>
            <person name="Veneault-Fourrey C."/>
            <person name="LaButti K."/>
            <person name="Lindquist E.A."/>
            <person name="Lipzen A."/>
            <person name="Lundell T."/>
            <person name="Morin E."/>
            <person name="Murat C."/>
            <person name="Sun H."/>
            <person name="Tunlid A."/>
            <person name="Henrissat B."/>
            <person name="Grigoriev I.V."/>
            <person name="Hibbett D.S."/>
            <person name="Martin F."/>
            <person name="Nordberg H.P."/>
            <person name="Cantor M.N."/>
            <person name="Hua S.X."/>
        </authorList>
    </citation>
    <scope>NUCLEOTIDE SEQUENCE [LARGE SCALE GENOMIC DNA]</scope>
    <source>
        <strain evidence="4">h7</strain>
    </source>
</reference>
<name>A0A0C2X9L5_HEBCY</name>
<dbReference type="STRING" id="686832.A0A0C2X9L5"/>
<dbReference type="GO" id="GO:0016887">
    <property type="term" value="F:ATP hydrolysis activity"/>
    <property type="evidence" value="ECO:0007669"/>
    <property type="project" value="RHEA"/>
</dbReference>
<dbReference type="GO" id="GO:0005524">
    <property type="term" value="F:ATP binding"/>
    <property type="evidence" value="ECO:0007669"/>
    <property type="project" value="UniProtKB-KW"/>
</dbReference>
<dbReference type="GO" id="GO:0000723">
    <property type="term" value="P:telomere maintenance"/>
    <property type="evidence" value="ECO:0007669"/>
    <property type="project" value="InterPro"/>
</dbReference>
<evidence type="ECO:0000313" key="3">
    <source>
        <dbReference type="EMBL" id="KIM34718.1"/>
    </source>
</evidence>
<dbReference type="Gene3D" id="3.40.50.300">
    <property type="entry name" value="P-loop containing nucleotide triphosphate hydrolases"/>
    <property type="match status" value="1"/>
</dbReference>
<evidence type="ECO:0000259" key="2">
    <source>
        <dbReference type="Pfam" id="PF05970"/>
    </source>
</evidence>
<keyword evidence="1" id="KW-0547">Nucleotide-binding</keyword>
<keyword evidence="1" id="KW-0227">DNA damage</keyword>
<dbReference type="EMBL" id="KN831868">
    <property type="protein sequence ID" value="KIM34718.1"/>
    <property type="molecule type" value="Genomic_DNA"/>
</dbReference>
<gene>
    <name evidence="3" type="ORF">M413DRAFT_34266</name>
</gene>
<dbReference type="InterPro" id="IPR010285">
    <property type="entry name" value="DNA_helicase_pif1-like_DEAD"/>
</dbReference>
<dbReference type="HOGENOM" id="CLU_001613_2_0_1"/>
<dbReference type="Pfam" id="PF05970">
    <property type="entry name" value="PIF1"/>
    <property type="match status" value="1"/>
</dbReference>
<dbReference type="AlphaFoldDB" id="A0A0C2X9L5"/>